<organism evidence="5 6">
    <name type="scientific">Grylomicrobium aquisgranensis</name>
    <dbReference type="NCBI Taxonomy" id="2926318"/>
    <lineage>
        <taxon>Bacteria</taxon>
        <taxon>Bacillati</taxon>
        <taxon>Bacillota</taxon>
        <taxon>Erysipelotrichia</taxon>
        <taxon>Erysipelotrichales</taxon>
        <taxon>Erysipelotrichaceae</taxon>
        <taxon>Grylomicrobium</taxon>
    </lineage>
</organism>
<feature type="domain" description="CBS" evidence="3">
    <location>
        <begin position="81"/>
        <end position="140"/>
    </location>
</feature>
<feature type="domain" description="ACT" evidence="4">
    <location>
        <begin position="143"/>
        <end position="221"/>
    </location>
</feature>
<evidence type="ECO:0000259" key="4">
    <source>
        <dbReference type="PROSITE" id="PS51671"/>
    </source>
</evidence>
<dbReference type="CDD" id="cd04584">
    <property type="entry name" value="CBS_pair_AcuB_like"/>
    <property type="match status" value="1"/>
</dbReference>
<evidence type="ECO:0000313" key="6">
    <source>
        <dbReference type="Proteomes" id="UP001286174"/>
    </source>
</evidence>
<evidence type="ECO:0000256" key="1">
    <source>
        <dbReference type="ARBA" id="ARBA00023122"/>
    </source>
</evidence>
<protein>
    <submittedName>
        <fullName evidence="5">CBS and ACT domain-containing protein</fullName>
    </submittedName>
</protein>
<dbReference type="InterPro" id="IPR000644">
    <property type="entry name" value="CBS_dom"/>
</dbReference>
<proteinExistence type="predicted"/>
<name>A0AB35U3E0_9FIRM</name>
<dbReference type="PANTHER" id="PTHR43080:SF2">
    <property type="entry name" value="CBS DOMAIN-CONTAINING PROTEIN"/>
    <property type="match status" value="1"/>
</dbReference>
<dbReference type="AlphaFoldDB" id="A0AB35U3E0"/>
<dbReference type="InterPro" id="IPR046342">
    <property type="entry name" value="CBS_dom_sf"/>
</dbReference>
<comment type="caution">
    <text evidence="5">The sequence shown here is derived from an EMBL/GenBank/DDBJ whole genome shotgun (WGS) entry which is preliminary data.</text>
</comment>
<dbReference type="Gene3D" id="3.10.580.10">
    <property type="entry name" value="CBS-domain"/>
    <property type="match status" value="1"/>
</dbReference>
<dbReference type="RefSeq" id="WP_108775209.1">
    <property type="nucleotide sequence ID" value="NZ_JALBUR010000019.1"/>
</dbReference>
<dbReference type="SUPFAM" id="SSF54631">
    <property type="entry name" value="CBS-domain pair"/>
    <property type="match status" value="1"/>
</dbReference>
<accession>A0AB35U3E0</accession>
<dbReference type="Pfam" id="PF00571">
    <property type="entry name" value="CBS"/>
    <property type="match status" value="2"/>
</dbReference>
<reference evidence="5 6" key="1">
    <citation type="submission" date="2022-03" db="EMBL/GenBank/DDBJ databases">
        <title>Novel taxa within the pig intestine.</title>
        <authorList>
            <person name="Wylensek D."/>
            <person name="Bishof K."/>
            <person name="Afrizal A."/>
            <person name="Clavel T."/>
        </authorList>
    </citation>
    <scope>NUCLEOTIDE SEQUENCE [LARGE SCALE GENOMIC DNA]</scope>
    <source>
        <strain evidence="5 6">CLA-KB-P133</strain>
    </source>
</reference>
<evidence type="ECO:0000256" key="2">
    <source>
        <dbReference type="PROSITE-ProRule" id="PRU00703"/>
    </source>
</evidence>
<keyword evidence="6" id="KW-1185">Reference proteome</keyword>
<evidence type="ECO:0000313" key="5">
    <source>
        <dbReference type="EMBL" id="MDX8420005.1"/>
    </source>
</evidence>
<dbReference type="PROSITE" id="PS51371">
    <property type="entry name" value="CBS"/>
    <property type="match status" value="2"/>
</dbReference>
<dbReference type="SUPFAM" id="SSF55021">
    <property type="entry name" value="ACT-like"/>
    <property type="match status" value="1"/>
</dbReference>
<dbReference type="PROSITE" id="PS51671">
    <property type="entry name" value="ACT"/>
    <property type="match status" value="1"/>
</dbReference>
<dbReference type="InterPro" id="IPR051257">
    <property type="entry name" value="Diverse_CBS-Domain"/>
</dbReference>
<dbReference type="SMART" id="SM00116">
    <property type="entry name" value="CBS"/>
    <property type="match status" value="2"/>
</dbReference>
<dbReference type="EMBL" id="JALBUR010000019">
    <property type="protein sequence ID" value="MDX8420005.1"/>
    <property type="molecule type" value="Genomic_DNA"/>
</dbReference>
<dbReference type="Proteomes" id="UP001286174">
    <property type="component" value="Unassembled WGS sequence"/>
</dbReference>
<sequence length="221" mass="24769">MYVKDHMTLDPITIDPDVTLLKALEIMGKNHFHRLPVVKDGRLVGLITEGLVNENSGKENTSLSIYELNYLLSRTYAKDIMITDVRTVSPDAWIEDAAEIMLQNEINVLPVVDGDKKVVGIITEKDLFKAFLKLTGYRKQGTRFVIKVEDKPGEFAKICKLFADNDANLENIGVYHSKVRGVETVVRATGEVSVEKMTEVLKDAGFEVVNVWQTKAEDAVK</sequence>
<gene>
    <name evidence="5" type="ORF">MOZ60_07840</name>
</gene>
<dbReference type="PANTHER" id="PTHR43080">
    <property type="entry name" value="CBS DOMAIN-CONTAINING PROTEIN CBSX3, MITOCHONDRIAL"/>
    <property type="match status" value="1"/>
</dbReference>
<keyword evidence="1 2" id="KW-0129">CBS domain</keyword>
<feature type="domain" description="CBS" evidence="3">
    <location>
        <begin position="7"/>
        <end position="62"/>
    </location>
</feature>
<dbReference type="InterPro" id="IPR002912">
    <property type="entry name" value="ACT_dom"/>
</dbReference>
<dbReference type="Pfam" id="PF01842">
    <property type="entry name" value="ACT"/>
    <property type="match status" value="1"/>
</dbReference>
<dbReference type="InterPro" id="IPR045865">
    <property type="entry name" value="ACT-like_dom_sf"/>
</dbReference>
<evidence type="ECO:0000259" key="3">
    <source>
        <dbReference type="PROSITE" id="PS51371"/>
    </source>
</evidence>